<comment type="similarity">
    <text evidence="5">Belongs to the HrcA family.</text>
</comment>
<proteinExistence type="inferred from homology"/>
<dbReference type="PANTHER" id="PTHR34824">
    <property type="entry name" value="HEAT-INDUCIBLE TRANSCRIPTION REPRESSOR HRCA"/>
    <property type="match status" value="1"/>
</dbReference>
<reference evidence="8 9" key="1">
    <citation type="submission" date="2018-01" db="EMBL/GenBank/DDBJ databases">
        <title>Metagenomic assembled genomes from two thermal pools in the Uzon Caldera, Kamchatka, Russia.</title>
        <authorList>
            <person name="Wilkins L."/>
            <person name="Ettinger C."/>
        </authorList>
    </citation>
    <scope>NUCLEOTIDE SEQUENCE [LARGE SCALE GENOMIC DNA]</scope>
    <source>
        <strain evidence="8">ARK-10</strain>
    </source>
</reference>
<keyword evidence="3 5" id="KW-0346">Stress response</keyword>
<dbReference type="SUPFAM" id="SSF55781">
    <property type="entry name" value="GAF domain-like"/>
    <property type="match status" value="1"/>
</dbReference>
<dbReference type="GO" id="GO:0045892">
    <property type="term" value="P:negative regulation of DNA-templated transcription"/>
    <property type="evidence" value="ECO:0007669"/>
    <property type="project" value="UniProtKB-UniRule"/>
</dbReference>
<sequence>MELDKRKSEVLKEVVKEYIETGEPVSSERVARNVNFPISPATVRNYMAELDEMGFLTQVHASSGRIPTTKGFRYFVEESLKERKRLKLSEIKFPEPEKIKNLSEILSQISELISKYTNEISLVVSPCFEDEKLRYIHFFLATNLLFTVIVTTTQTTEAILLGNYQLSEENLRLIENFLNRKLQNLTLKQALKEILSNAFYIDELGKSFSQIIGKFYETLKNEYEKRKTKEIFIRGISNLLTTQIQIAEERLKFLLNILEEKEVLERILNDVTKDEKLQLVIGEENKLPELWDYSLITVKYSIKELEGTLGLLGPIRMDYIKGIFVLEEIANKLEQLSEKILG</sequence>
<protein>
    <recommendedName>
        <fullName evidence="5">Heat-inducible transcription repressor HrcA</fullName>
    </recommendedName>
</protein>
<dbReference type="HAMAP" id="MF_00081">
    <property type="entry name" value="HrcA"/>
    <property type="match status" value="1"/>
</dbReference>
<dbReference type="InterPro" id="IPR036390">
    <property type="entry name" value="WH_DNA-bd_sf"/>
</dbReference>
<dbReference type="SUPFAM" id="SSF46785">
    <property type="entry name" value="Winged helix' DNA-binding domain"/>
    <property type="match status" value="1"/>
</dbReference>
<dbReference type="Pfam" id="PF01628">
    <property type="entry name" value="HrcA"/>
    <property type="match status" value="1"/>
</dbReference>
<comment type="function">
    <text evidence="5">Negative regulator of class I heat shock genes (grpE-dnaK-dnaJ and groELS operons). Prevents heat-shock induction of these operons.</text>
</comment>
<dbReference type="EMBL" id="PNIX01000127">
    <property type="protein sequence ID" value="PMP83204.1"/>
    <property type="molecule type" value="Genomic_DNA"/>
</dbReference>
<dbReference type="InterPro" id="IPR005104">
    <property type="entry name" value="WHTH_HrcA_DNA-bd"/>
</dbReference>
<dbReference type="InterPro" id="IPR021153">
    <property type="entry name" value="HrcA_C"/>
</dbReference>
<dbReference type="InterPro" id="IPR023120">
    <property type="entry name" value="WHTH_transcript_rep_HrcA_IDD"/>
</dbReference>
<dbReference type="Proteomes" id="UP000236910">
    <property type="component" value="Unassembled WGS sequence"/>
</dbReference>
<dbReference type="Gene3D" id="1.10.10.10">
    <property type="entry name" value="Winged helix-like DNA-binding domain superfamily/Winged helix DNA-binding domain"/>
    <property type="match status" value="1"/>
</dbReference>
<evidence type="ECO:0000256" key="3">
    <source>
        <dbReference type="ARBA" id="ARBA00023016"/>
    </source>
</evidence>
<evidence type="ECO:0000259" key="7">
    <source>
        <dbReference type="Pfam" id="PF03444"/>
    </source>
</evidence>
<dbReference type="PIRSF" id="PIRSF005485">
    <property type="entry name" value="HrcA"/>
    <property type="match status" value="1"/>
</dbReference>
<gene>
    <name evidence="5 8" type="primary">hrcA</name>
    <name evidence="8" type="ORF">C0175_02185</name>
</gene>
<evidence type="ECO:0000313" key="8">
    <source>
        <dbReference type="EMBL" id="PMP83204.1"/>
    </source>
</evidence>
<evidence type="ECO:0000256" key="5">
    <source>
        <dbReference type="HAMAP-Rule" id="MF_00081"/>
    </source>
</evidence>
<evidence type="ECO:0000256" key="4">
    <source>
        <dbReference type="ARBA" id="ARBA00023163"/>
    </source>
</evidence>
<dbReference type="Gene3D" id="3.30.450.40">
    <property type="match status" value="1"/>
</dbReference>
<dbReference type="Gene3D" id="3.30.390.60">
    <property type="entry name" value="Heat-inducible transcription repressor hrca homolog, domain 3"/>
    <property type="match status" value="1"/>
</dbReference>
<keyword evidence="2 5" id="KW-0805">Transcription regulation</keyword>
<dbReference type="AlphaFoldDB" id="A0A2J6X7Y6"/>
<dbReference type="GO" id="GO:0003677">
    <property type="term" value="F:DNA binding"/>
    <property type="evidence" value="ECO:0007669"/>
    <property type="project" value="InterPro"/>
</dbReference>
<dbReference type="InterPro" id="IPR029016">
    <property type="entry name" value="GAF-like_dom_sf"/>
</dbReference>
<dbReference type="InterPro" id="IPR036388">
    <property type="entry name" value="WH-like_DNA-bd_sf"/>
</dbReference>
<dbReference type="NCBIfam" id="TIGR00331">
    <property type="entry name" value="hrcA"/>
    <property type="match status" value="1"/>
</dbReference>
<evidence type="ECO:0000259" key="6">
    <source>
        <dbReference type="Pfam" id="PF01628"/>
    </source>
</evidence>
<feature type="domain" description="Winged helix-turn-helix transcription repressor HrcA DNA-binding" evidence="7">
    <location>
        <begin position="3"/>
        <end position="74"/>
    </location>
</feature>
<name>A0A2J6X7Y6_9BACT</name>
<evidence type="ECO:0000313" key="9">
    <source>
        <dbReference type="Proteomes" id="UP000236910"/>
    </source>
</evidence>
<evidence type="ECO:0000256" key="1">
    <source>
        <dbReference type="ARBA" id="ARBA00022491"/>
    </source>
</evidence>
<accession>A0A2J6X7Y6</accession>
<comment type="caution">
    <text evidence="8">The sequence shown here is derived from an EMBL/GenBank/DDBJ whole genome shotgun (WGS) entry which is preliminary data.</text>
</comment>
<evidence type="ECO:0000256" key="2">
    <source>
        <dbReference type="ARBA" id="ARBA00023015"/>
    </source>
</evidence>
<keyword evidence="1 5" id="KW-0678">Repressor</keyword>
<dbReference type="PANTHER" id="PTHR34824:SF1">
    <property type="entry name" value="HEAT-INDUCIBLE TRANSCRIPTION REPRESSOR HRCA"/>
    <property type="match status" value="1"/>
</dbReference>
<dbReference type="InterPro" id="IPR002571">
    <property type="entry name" value="HrcA"/>
</dbReference>
<organism evidence="8 9">
    <name type="scientific">Caldisericum exile</name>
    <dbReference type="NCBI Taxonomy" id="693075"/>
    <lineage>
        <taxon>Bacteria</taxon>
        <taxon>Pseudomonadati</taxon>
        <taxon>Caldisericota/Cryosericota group</taxon>
        <taxon>Caldisericota</taxon>
        <taxon>Caldisericia</taxon>
        <taxon>Caldisericales</taxon>
        <taxon>Caldisericaceae</taxon>
        <taxon>Caldisericum</taxon>
    </lineage>
</organism>
<keyword evidence="4 5" id="KW-0804">Transcription</keyword>
<feature type="domain" description="Heat-inducible transcription repressor HrcA C-terminal" evidence="6">
    <location>
        <begin position="104"/>
        <end position="321"/>
    </location>
</feature>
<dbReference type="Pfam" id="PF03444">
    <property type="entry name" value="WHD_HrcA"/>
    <property type="match status" value="1"/>
</dbReference>